<evidence type="ECO:0000256" key="2">
    <source>
        <dbReference type="ARBA" id="ARBA00022741"/>
    </source>
</evidence>
<comment type="similarity">
    <text evidence="1">Belongs to the TRAFAC class TrmE-Era-EngA-EngB-Septin-like GTPase superfamily. AIG1/Toc34/Toc159-like paraseptin GTPase family. IAN subfamily.</text>
</comment>
<organism evidence="6 7">
    <name type="scientific">Scophthalmus maximus</name>
    <name type="common">Turbot</name>
    <name type="synonym">Psetta maxima</name>
    <dbReference type="NCBI Taxonomy" id="52904"/>
    <lineage>
        <taxon>Eukaryota</taxon>
        <taxon>Metazoa</taxon>
        <taxon>Chordata</taxon>
        <taxon>Craniata</taxon>
        <taxon>Vertebrata</taxon>
        <taxon>Euteleostomi</taxon>
        <taxon>Actinopterygii</taxon>
        <taxon>Neopterygii</taxon>
        <taxon>Teleostei</taxon>
        <taxon>Neoteleostei</taxon>
        <taxon>Acanthomorphata</taxon>
        <taxon>Carangaria</taxon>
        <taxon>Pleuronectiformes</taxon>
        <taxon>Pleuronectoidei</taxon>
        <taxon>Scophthalmidae</taxon>
        <taxon>Scophthalmus</taxon>
    </lineage>
</organism>
<sequence>MTFTMMLMESCQPQYSKVVFSFFSAYASTEESRTVWKLDRTLQLQICKTMALNFQTTKQTDFDRHGEIRIVLIGKTGSGKSASGNTILNRSAFRSVVSPCSVTSVCEKAGGLVYGIRVAVIDTPGVYDTTLEEAELVRMMKECICLSAPGPHVFLVVIRLDRFTEVEQQTVELLQSVFGDKAADYSMVLFTHGELLKCTRIEDFFSQSQPLSHLIAKCNRRYHVFSNTVSNNTQVPELLAKIRQMLCDNGGTFYTSEMFREAERSVQEQAEEIMRANAEQKCREEEKLREKFKVERLQEELKRLDADYKRKSRALAERKSTFILLVVAAEVGVLMGVCCSSGQRFTVHGHRSRSGWSVRGCFDTGSGKSSDREMLCAVKVYKKSCIGMVSMPKSAKKEKEITHSYLYYIFVGKLLSRFCFS</sequence>
<keyword evidence="4" id="KW-0175">Coiled coil</keyword>
<proteinExistence type="inferred from homology"/>
<dbReference type="Ensembl" id="ENSSMAT00000068388.1">
    <property type="protein sequence ID" value="ENSSMAP00000056172.1"/>
    <property type="gene ID" value="ENSSMAG00000029313.1"/>
</dbReference>
<evidence type="ECO:0000256" key="4">
    <source>
        <dbReference type="SAM" id="Coils"/>
    </source>
</evidence>
<gene>
    <name evidence="6" type="primary">LOC118299126</name>
</gene>
<dbReference type="Gene3D" id="3.40.50.300">
    <property type="entry name" value="P-loop containing nucleotide triphosphate hydrolases"/>
    <property type="match status" value="1"/>
</dbReference>
<dbReference type="PROSITE" id="PS51720">
    <property type="entry name" value="G_AIG1"/>
    <property type="match status" value="1"/>
</dbReference>
<dbReference type="Proteomes" id="UP000694558">
    <property type="component" value="Chromosome 3"/>
</dbReference>
<name>A0A8D3D9G3_SCOMX</name>
<dbReference type="PANTHER" id="PTHR10903">
    <property type="entry name" value="GTPASE, IMAP FAMILY MEMBER-RELATED"/>
    <property type="match status" value="1"/>
</dbReference>
<dbReference type="InterPro" id="IPR006703">
    <property type="entry name" value="G_AIG1"/>
</dbReference>
<evidence type="ECO:0000256" key="3">
    <source>
        <dbReference type="ARBA" id="ARBA00023134"/>
    </source>
</evidence>
<evidence type="ECO:0000313" key="7">
    <source>
        <dbReference type="Proteomes" id="UP000694558"/>
    </source>
</evidence>
<evidence type="ECO:0000256" key="1">
    <source>
        <dbReference type="ARBA" id="ARBA00008535"/>
    </source>
</evidence>
<keyword evidence="3" id="KW-0342">GTP-binding</keyword>
<protein>
    <recommendedName>
        <fullName evidence="5">AIG1-type G domain-containing protein</fullName>
    </recommendedName>
</protein>
<dbReference type="GeneTree" id="ENSGT01120000271858"/>
<reference evidence="6" key="1">
    <citation type="submission" date="2023-05" db="EMBL/GenBank/DDBJ databases">
        <title>High-quality long-read genome of Scophthalmus maximus.</title>
        <authorList>
            <person name="Lien S."/>
            <person name="Martinez P."/>
        </authorList>
    </citation>
    <scope>NUCLEOTIDE SEQUENCE [LARGE SCALE GENOMIC DNA]</scope>
</reference>
<dbReference type="InterPro" id="IPR027417">
    <property type="entry name" value="P-loop_NTPase"/>
</dbReference>
<feature type="coiled-coil region" evidence="4">
    <location>
        <begin position="259"/>
        <end position="314"/>
    </location>
</feature>
<dbReference type="AlphaFoldDB" id="A0A8D3D9G3"/>
<dbReference type="Pfam" id="PF04548">
    <property type="entry name" value="AIG1"/>
    <property type="match status" value="1"/>
</dbReference>
<evidence type="ECO:0000313" key="6">
    <source>
        <dbReference type="Ensembl" id="ENSSMAP00000056172.1"/>
    </source>
</evidence>
<evidence type="ECO:0000259" key="5">
    <source>
        <dbReference type="PROSITE" id="PS51720"/>
    </source>
</evidence>
<accession>A0A8D3D9G3</accession>
<reference evidence="6" key="2">
    <citation type="submission" date="2025-08" db="UniProtKB">
        <authorList>
            <consortium name="Ensembl"/>
        </authorList>
    </citation>
    <scope>IDENTIFICATION</scope>
</reference>
<dbReference type="CDD" id="cd01852">
    <property type="entry name" value="AIG1"/>
    <property type="match status" value="1"/>
</dbReference>
<dbReference type="GO" id="GO:0005525">
    <property type="term" value="F:GTP binding"/>
    <property type="evidence" value="ECO:0007669"/>
    <property type="project" value="UniProtKB-KW"/>
</dbReference>
<feature type="domain" description="AIG1-type G" evidence="5">
    <location>
        <begin position="65"/>
        <end position="263"/>
    </location>
</feature>
<dbReference type="InterPro" id="IPR045058">
    <property type="entry name" value="GIMA/IAN/Toc"/>
</dbReference>
<dbReference type="SUPFAM" id="SSF52540">
    <property type="entry name" value="P-loop containing nucleoside triphosphate hydrolases"/>
    <property type="match status" value="1"/>
</dbReference>
<dbReference type="FunFam" id="3.40.50.300:FF:000366">
    <property type="entry name" value="GTPase, IMAP family member 2"/>
    <property type="match status" value="1"/>
</dbReference>
<dbReference type="PANTHER" id="PTHR10903:SF112">
    <property type="entry name" value="SI:CH211-113E8.5"/>
    <property type="match status" value="1"/>
</dbReference>
<keyword evidence="2" id="KW-0547">Nucleotide-binding</keyword>